<dbReference type="Pfam" id="PF14329">
    <property type="entry name" value="DUF4386"/>
    <property type="match status" value="1"/>
</dbReference>
<keyword evidence="1" id="KW-0812">Transmembrane</keyword>
<feature type="transmembrane region" description="Helical" evidence="1">
    <location>
        <begin position="175"/>
        <end position="194"/>
    </location>
</feature>
<sequence length="233" mass="24489">MQSPQSWNPQILGRSVGWTLIGTIVIGILSALFVVQGIDINLSANVAAVAEAMQDAELRLRAKAYVALLLFSMEIFILAGLFLLLRKAGELLASWSLFVGLTGSILSLLGAVLALNGAEISSDPAYTSLASDTQLTLLGLQATTDYTSFHLGLVLSSISKAGFFALFLRSGLIPRIIAAWGLFASAFVASTIVARDFIPLLGNGSITAAFMLSNLIALVSLGLYLGIRGVRAA</sequence>
<evidence type="ECO:0000256" key="1">
    <source>
        <dbReference type="SAM" id="Phobius"/>
    </source>
</evidence>
<proteinExistence type="predicted"/>
<feature type="transmembrane region" description="Helical" evidence="1">
    <location>
        <begin position="92"/>
        <end position="115"/>
    </location>
</feature>
<keyword evidence="1" id="KW-0472">Membrane</keyword>
<evidence type="ECO:0000313" key="2">
    <source>
        <dbReference type="EMBL" id="RED15728.1"/>
    </source>
</evidence>
<dbReference type="InterPro" id="IPR025495">
    <property type="entry name" value="DUF4386"/>
</dbReference>
<keyword evidence="3" id="KW-1185">Reference proteome</keyword>
<dbReference type="EMBL" id="QRDP01000004">
    <property type="protein sequence ID" value="RED15728.1"/>
    <property type="molecule type" value="Genomic_DNA"/>
</dbReference>
<accession>A0A3D9FDI7</accession>
<dbReference type="RefSeq" id="WP_116235209.1">
    <property type="nucleotide sequence ID" value="NZ_QRDP01000004.1"/>
</dbReference>
<feature type="transmembrane region" description="Helical" evidence="1">
    <location>
        <begin position="149"/>
        <end position="168"/>
    </location>
</feature>
<gene>
    <name evidence="2" type="ORF">DFR46_0731</name>
</gene>
<feature type="transmembrane region" description="Helical" evidence="1">
    <location>
        <begin position="12"/>
        <end position="35"/>
    </location>
</feature>
<feature type="transmembrane region" description="Helical" evidence="1">
    <location>
        <begin position="64"/>
        <end position="85"/>
    </location>
</feature>
<organism evidence="2 3">
    <name type="scientific">Parasphingopyxis lamellibrachiae</name>
    <dbReference type="NCBI Taxonomy" id="680125"/>
    <lineage>
        <taxon>Bacteria</taxon>
        <taxon>Pseudomonadati</taxon>
        <taxon>Pseudomonadota</taxon>
        <taxon>Alphaproteobacteria</taxon>
        <taxon>Sphingomonadales</taxon>
        <taxon>Sphingomonadaceae</taxon>
        <taxon>Parasphingopyxis</taxon>
    </lineage>
</organism>
<comment type="caution">
    <text evidence="2">The sequence shown here is derived from an EMBL/GenBank/DDBJ whole genome shotgun (WGS) entry which is preliminary data.</text>
</comment>
<keyword evidence="1" id="KW-1133">Transmembrane helix</keyword>
<dbReference type="Proteomes" id="UP000256310">
    <property type="component" value="Unassembled WGS sequence"/>
</dbReference>
<dbReference type="AlphaFoldDB" id="A0A3D9FDI7"/>
<reference evidence="2 3" key="1">
    <citation type="submission" date="2018-07" db="EMBL/GenBank/DDBJ databases">
        <title>Genomic Encyclopedia of Type Strains, Phase IV (KMG-IV): sequencing the most valuable type-strain genomes for metagenomic binning, comparative biology and taxonomic classification.</title>
        <authorList>
            <person name="Goeker M."/>
        </authorList>
    </citation>
    <scope>NUCLEOTIDE SEQUENCE [LARGE SCALE GENOMIC DNA]</scope>
    <source>
        <strain evidence="2 3">DSM 26725</strain>
    </source>
</reference>
<name>A0A3D9FDI7_9SPHN</name>
<feature type="transmembrane region" description="Helical" evidence="1">
    <location>
        <begin position="206"/>
        <end position="227"/>
    </location>
</feature>
<protein>
    <submittedName>
        <fullName evidence="2">Uncharacterized protein DUF4386</fullName>
    </submittedName>
</protein>
<evidence type="ECO:0000313" key="3">
    <source>
        <dbReference type="Proteomes" id="UP000256310"/>
    </source>
</evidence>
<dbReference type="OrthoDB" id="7605295at2"/>